<comment type="caution">
    <text evidence="1">The sequence shown here is derived from an EMBL/GenBank/DDBJ whole genome shotgun (WGS) entry which is preliminary data.</text>
</comment>
<gene>
    <name evidence="1" type="ORF">H2199_003381</name>
</gene>
<accession>A0ACC2ZC94</accession>
<organism evidence="1 2">
    <name type="scientific">Coniosporium tulheliwenetii</name>
    <dbReference type="NCBI Taxonomy" id="3383036"/>
    <lineage>
        <taxon>Eukaryota</taxon>
        <taxon>Fungi</taxon>
        <taxon>Dikarya</taxon>
        <taxon>Ascomycota</taxon>
        <taxon>Pezizomycotina</taxon>
        <taxon>Dothideomycetes</taxon>
        <taxon>Dothideomycetes incertae sedis</taxon>
        <taxon>Coniosporium</taxon>
    </lineage>
</organism>
<protein>
    <submittedName>
        <fullName evidence="1">Uncharacterized protein</fullName>
    </submittedName>
</protein>
<reference evidence="1" key="1">
    <citation type="submission" date="2022-10" db="EMBL/GenBank/DDBJ databases">
        <title>Culturing micro-colonial fungi from biological soil crusts in the Mojave desert and describing Neophaeococcomyces mojavensis, and introducing the new genera and species Taxawa tesnikishii.</title>
        <authorList>
            <person name="Kurbessoian T."/>
            <person name="Stajich J.E."/>
        </authorList>
    </citation>
    <scope>NUCLEOTIDE SEQUENCE</scope>
    <source>
        <strain evidence="1">JES_115</strain>
    </source>
</reference>
<name>A0ACC2ZC94_9PEZI</name>
<sequence>MSRINIPIDALTSRLNLSGRFDNVRSQSITSRFANLRPVSEFLDIKRVSKPQNFGEVQSRVNYNLSYFSSNYAVVFAMLSVYSLLTNWTLLFVIFLVVGGMYGIGKLQGADLDLGFVRATSSQLYTVLVCVAVPTFFFASPFATVLWLIGASGVTILGHAAFMDKPIEPPGRRRDMYDAGTAARFQDLDSDEDGRGVFAYQEHSSGTTPPFISDRLYSNDSDTAYREEDMAYGEDYGYSEDDYEYERQAAPLVRRKFSEEQEEIITQRALEKIRRSRAAGRTDVNLTYEELDALERRRVQQQPPPRRATPQGKVSSRTSSPNSVRSRKGSWVRPAGLLNAAASPVRSRKEHRSSRRTSDDATAIRGPGFAIAGPSGTSNLVPLGGYQHAQTPPHSRSRQSSQSRSRQIISPTPQYESPQYAYANRPPSSSSRSSSIHKDEPDWALRSRNSFIAQQNYQNDPLLYQSNPSLAQPQLYPQGRRVTSGPSDVAYANLRRMPATVGRLPTSNSDPVLGYRGLGSSGVGDEDEYVDVAAEDSGRNGRSERRRRVRR</sequence>
<dbReference type="Proteomes" id="UP001172680">
    <property type="component" value="Unassembled WGS sequence"/>
</dbReference>
<evidence type="ECO:0000313" key="1">
    <source>
        <dbReference type="EMBL" id="KAJ9645373.1"/>
    </source>
</evidence>
<proteinExistence type="predicted"/>
<dbReference type="EMBL" id="JAPDRP010000008">
    <property type="protein sequence ID" value="KAJ9645373.1"/>
    <property type="molecule type" value="Genomic_DNA"/>
</dbReference>
<keyword evidence="2" id="KW-1185">Reference proteome</keyword>
<evidence type="ECO:0000313" key="2">
    <source>
        <dbReference type="Proteomes" id="UP001172680"/>
    </source>
</evidence>